<evidence type="ECO:0000313" key="2">
    <source>
        <dbReference type="Proteomes" id="UP000031977"/>
    </source>
</evidence>
<sequence>MIKLERNQKEQLATAVQDYLQDELNIDIGQFDCEFLIDFITEKLGAVYYNQGVADAKSVMERRMLEMTDELYEIEQEVKL</sequence>
<reference evidence="1 2" key="1">
    <citation type="submission" date="2015-01" db="EMBL/GenBank/DDBJ databases">
        <title>Draft genome of Vibrio mytili type strain CAIM 528.</title>
        <authorList>
            <person name="Gonzalez-Castillo A."/>
            <person name="Gomez-Gil B."/>
            <person name="Enciso-Ibarra J."/>
        </authorList>
    </citation>
    <scope>NUCLEOTIDE SEQUENCE [LARGE SCALE GENOMIC DNA]</scope>
    <source>
        <strain evidence="1 2">CAIM 528</strain>
    </source>
</reference>
<dbReference type="EMBL" id="JXOK01000010">
    <property type="protein sequence ID" value="KIN11918.1"/>
    <property type="molecule type" value="Genomic_DNA"/>
</dbReference>
<dbReference type="STRING" id="50718.SU60_05280"/>
<evidence type="ECO:0000313" key="1">
    <source>
        <dbReference type="EMBL" id="KIN11918.1"/>
    </source>
</evidence>
<gene>
    <name evidence="1" type="ORF">SU60_05280</name>
</gene>
<dbReference type="AlphaFoldDB" id="A0A0C3EBV0"/>
<accession>A0A0C3EBV0</accession>
<dbReference type="Pfam" id="PF09932">
    <property type="entry name" value="DUF2164"/>
    <property type="match status" value="1"/>
</dbReference>
<proteinExistence type="predicted"/>
<comment type="caution">
    <text evidence="1">The sequence shown here is derived from an EMBL/GenBank/DDBJ whole genome shotgun (WGS) entry which is preliminary data.</text>
</comment>
<organism evidence="1 2">
    <name type="scientific">Vibrio mytili</name>
    <dbReference type="NCBI Taxonomy" id="50718"/>
    <lineage>
        <taxon>Bacteria</taxon>
        <taxon>Pseudomonadati</taxon>
        <taxon>Pseudomonadota</taxon>
        <taxon>Gammaproteobacteria</taxon>
        <taxon>Vibrionales</taxon>
        <taxon>Vibrionaceae</taxon>
        <taxon>Vibrio</taxon>
    </lineage>
</organism>
<dbReference type="Proteomes" id="UP000031977">
    <property type="component" value="Unassembled WGS sequence"/>
</dbReference>
<keyword evidence="2" id="KW-1185">Reference proteome</keyword>
<name>A0A0C3EBV0_9VIBR</name>
<dbReference type="OrthoDB" id="6629495at2"/>
<dbReference type="RefSeq" id="WP_041154644.1">
    <property type="nucleotide sequence ID" value="NZ_CBCRVP010000003.1"/>
</dbReference>
<protein>
    <submittedName>
        <fullName evidence="1">Uncharacterized protein</fullName>
    </submittedName>
</protein>
<dbReference type="InterPro" id="IPR018680">
    <property type="entry name" value="DUF2164"/>
</dbReference>